<accession>A0A8S1KSJ3</accession>
<dbReference type="PANTHER" id="PTHR12621:SF7">
    <property type="entry name" value="CYSTEINE AND HISTIDINE-RICH DOMAIN-CONTAINING PROTEIN 1"/>
    <property type="match status" value="1"/>
</dbReference>
<protein>
    <recommendedName>
        <fullName evidence="4">Transmembrane protein</fullName>
    </recommendedName>
</protein>
<dbReference type="PANTHER" id="PTHR12621">
    <property type="entry name" value="CYSTEINE AND HISTIDINE-RICH DOMAIN CHORD -CONTAINING PROTEIN"/>
    <property type="match status" value="1"/>
</dbReference>
<dbReference type="OrthoDB" id="295218at2759"/>
<dbReference type="GO" id="GO:0008270">
    <property type="term" value="F:zinc ion binding"/>
    <property type="evidence" value="ECO:0007669"/>
    <property type="project" value="TreeGrafter"/>
</dbReference>
<keyword evidence="1" id="KW-1133">Transmembrane helix</keyword>
<sequence>MNTFLKMITQFDGFFVAFNVSFGLFEQKIFFKSFCGGIASIIILTFILVYSLNQLVIWGSGEMIYKVSSQQKTIIEGSDLEQLFQNSNPIQTVEIEFLSKINAFNNNNMIMIPLLYIQQEDEMYALFFDDEQENSNYLMVDLDKLLYNSFNIIFVKCIGNEYYLDESQKCASQEASDEFFNQRGLLSFVNIYYQEFDFSRKTYEDYYSSIKLPLDPSLSSELQILTNFELTEINSGFLFQTKEEYLINSGCQSQIYTYSPNYHNQLYLEGYNATNIVGTVFLEINTSIFYVRNQYPTISEVLANIGSIIQTILLIRYLFYILNRKQMNSFIKSTLLQDYYPELKDLKEINKKNSCQLNDKDISKISIKKFQKQVDEMLNYKLDYINLIYELHQMQKILQLICPADILLKIHKNDSKLNIQPDPESNTFSIQNKWSQFEDYEDILNKNYLDPFFFSYYWKAKKKLEIIDIKSSLKSEKPQKICQPSNIQENVLSANDLLKVQNNKIVHEDHNLIIQN</sequence>
<keyword evidence="3" id="KW-1185">Reference proteome</keyword>
<name>A0A8S1KSJ3_9CILI</name>
<evidence type="ECO:0000313" key="3">
    <source>
        <dbReference type="Proteomes" id="UP000692954"/>
    </source>
</evidence>
<feature type="transmembrane region" description="Helical" evidence="1">
    <location>
        <begin position="29"/>
        <end position="52"/>
    </location>
</feature>
<dbReference type="Proteomes" id="UP000692954">
    <property type="component" value="Unassembled WGS sequence"/>
</dbReference>
<organism evidence="2 3">
    <name type="scientific">Paramecium sonneborni</name>
    <dbReference type="NCBI Taxonomy" id="65129"/>
    <lineage>
        <taxon>Eukaryota</taxon>
        <taxon>Sar</taxon>
        <taxon>Alveolata</taxon>
        <taxon>Ciliophora</taxon>
        <taxon>Intramacronucleata</taxon>
        <taxon>Oligohymenophorea</taxon>
        <taxon>Peniculida</taxon>
        <taxon>Parameciidae</taxon>
        <taxon>Paramecium</taxon>
    </lineage>
</organism>
<evidence type="ECO:0000256" key="1">
    <source>
        <dbReference type="SAM" id="Phobius"/>
    </source>
</evidence>
<evidence type="ECO:0008006" key="4">
    <source>
        <dbReference type="Google" id="ProtNLM"/>
    </source>
</evidence>
<keyword evidence="1" id="KW-0472">Membrane</keyword>
<comment type="caution">
    <text evidence="2">The sequence shown here is derived from an EMBL/GenBank/DDBJ whole genome shotgun (WGS) entry which is preliminary data.</text>
</comment>
<evidence type="ECO:0000313" key="2">
    <source>
        <dbReference type="EMBL" id="CAD8058208.1"/>
    </source>
</evidence>
<gene>
    <name evidence="2" type="ORF">PSON_ATCC_30995.1.T0120086</name>
</gene>
<reference evidence="2" key="1">
    <citation type="submission" date="2021-01" db="EMBL/GenBank/DDBJ databases">
        <authorList>
            <consortium name="Genoscope - CEA"/>
            <person name="William W."/>
        </authorList>
    </citation>
    <scope>NUCLEOTIDE SEQUENCE</scope>
</reference>
<proteinExistence type="predicted"/>
<keyword evidence="1" id="KW-0812">Transmembrane</keyword>
<dbReference type="AlphaFoldDB" id="A0A8S1KSJ3"/>
<dbReference type="EMBL" id="CAJJDN010000012">
    <property type="protein sequence ID" value="CAD8058208.1"/>
    <property type="molecule type" value="Genomic_DNA"/>
</dbReference>